<name>A0A432XEK2_9GAMM</name>
<comment type="caution">
    <text evidence="1">The sequence shown here is derived from an EMBL/GenBank/DDBJ whole genome shotgun (WGS) entry which is preliminary data.</text>
</comment>
<keyword evidence="2" id="KW-1185">Reference proteome</keyword>
<organism evidence="1 2">
    <name type="scientific">Idiomarina fontislapidosi</name>
    <dbReference type="NCBI Taxonomy" id="263723"/>
    <lineage>
        <taxon>Bacteria</taxon>
        <taxon>Pseudomonadati</taxon>
        <taxon>Pseudomonadota</taxon>
        <taxon>Gammaproteobacteria</taxon>
        <taxon>Alteromonadales</taxon>
        <taxon>Idiomarinaceae</taxon>
        <taxon>Idiomarina</taxon>
    </lineage>
</organism>
<evidence type="ECO:0000313" key="2">
    <source>
        <dbReference type="Proteomes" id="UP000287330"/>
    </source>
</evidence>
<gene>
    <name evidence="1" type="ORF">CWE25_13375</name>
</gene>
<dbReference type="EMBL" id="PIPV01000029">
    <property type="protein sequence ID" value="RUO47179.1"/>
    <property type="molecule type" value="Genomic_DNA"/>
</dbReference>
<dbReference type="AlphaFoldDB" id="A0A432XEK2"/>
<sequence>MEQIHINATRCPFCTSAVKERETKSEITTETVTVNRDQICKDKQRLFDTAESLGFKVDSHPGLSRFTFIKDGKSFDFFDVDKAKDFLVASKK</sequence>
<accession>A0A432XEK2</accession>
<reference evidence="2" key="1">
    <citation type="journal article" date="2018" name="Front. Microbiol.">
        <title>Genome-Based Analysis Reveals the Taxonomy and Diversity of the Family Idiomarinaceae.</title>
        <authorList>
            <person name="Liu Y."/>
            <person name="Lai Q."/>
            <person name="Shao Z."/>
        </authorList>
    </citation>
    <scope>NUCLEOTIDE SEQUENCE [LARGE SCALE GENOMIC DNA]</scope>
    <source>
        <strain evidence="2">F23</strain>
    </source>
</reference>
<protein>
    <submittedName>
        <fullName evidence="1">Uncharacterized protein</fullName>
    </submittedName>
</protein>
<proteinExistence type="predicted"/>
<dbReference type="Proteomes" id="UP000287330">
    <property type="component" value="Unassembled WGS sequence"/>
</dbReference>
<evidence type="ECO:0000313" key="1">
    <source>
        <dbReference type="EMBL" id="RUO47179.1"/>
    </source>
</evidence>